<dbReference type="PANTHER" id="PTHR31020:SF1">
    <property type="entry name" value="TRANSMEMBRANE PROTEIN 174"/>
    <property type="match status" value="1"/>
</dbReference>
<reference evidence="3" key="1">
    <citation type="submission" date="2025-08" db="UniProtKB">
        <authorList>
            <consortium name="Ensembl"/>
        </authorList>
    </citation>
    <scope>IDENTIFICATION</scope>
</reference>
<keyword evidence="2" id="KW-1133">Transmembrane helix</keyword>
<evidence type="ECO:0000256" key="1">
    <source>
        <dbReference type="SAM" id="MobiDB-lite"/>
    </source>
</evidence>
<dbReference type="AlphaFoldDB" id="A0A672H8P1"/>
<feature type="transmembrane region" description="Helical" evidence="2">
    <location>
        <begin position="72"/>
        <end position="91"/>
    </location>
</feature>
<dbReference type="Pfam" id="PF15029">
    <property type="entry name" value="TMEM174"/>
    <property type="match status" value="1"/>
</dbReference>
<dbReference type="Proteomes" id="UP000472267">
    <property type="component" value="Unassembled WGS sequence"/>
</dbReference>
<evidence type="ECO:0008006" key="5">
    <source>
        <dbReference type="Google" id="ProtNLM"/>
    </source>
</evidence>
<keyword evidence="4" id="KW-1185">Reference proteome</keyword>
<evidence type="ECO:0000256" key="2">
    <source>
        <dbReference type="SAM" id="Phobius"/>
    </source>
</evidence>
<feature type="transmembrane region" description="Helical" evidence="2">
    <location>
        <begin position="39"/>
        <end position="60"/>
    </location>
</feature>
<feature type="region of interest" description="Disordered" evidence="1">
    <location>
        <begin position="1"/>
        <end position="30"/>
    </location>
</feature>
<dbReference type="InParanoid" id="A0A672H8P1"/>
<dbReference type="OMA" id="MECAMRR"/>
<name>A0A672H8P1_SALFA</name>
<evidence type="ECO:0000313" key="4">
    <source>
        <dbReference type="Proteomes" id="UP000472267"/>
    </source>
</evidence>
<evidence type="ECO:0000313" key="3">
    <source>
        <dbReference type="Ensembl" id="ENSSFAP00005025384.1"/>
    </source>
</evidence>
<keyword evidence="2" id="KW-0472">Membrane</keyword>
<dbReference type="PANTHER" id="PTHR31020">
    <property type="entry name" value="TRANSMEMBRANE PROTEIN 174"/>
    <property type="match status" value="1"/>
</dbReference>
<accession>A0A672H8P1</accession>
<dbReference type="InterPro" id="IPR027835">
    <property type="entry name" value="TMEM174"/>
</dbReference>
<feature type="compositionally biased region" description="Polar residues" evidence="1">
    <location>
        <begin position="1"/>
        <end position="14"/>
    </location>
</feature>
<keyword evidence="2" id="KW-0812">Transmembrane</keyword>
<sequence length="205" mass="21858">METSAVRTPSAASDSNREAPPAAACDHGSQDLRDTKKTAAALMFSGTFLTLVGITCTAMARKNYFSPSNSFLWGWMLGPIFILCGGIFILLRVMECAMRRCWPYGRPEAEMFVVPVREQPSGRPPFMLHAANRPVVLQGGAAMLCVPPAYSFISQDVEQAGSSLTDVAVALPSYDALFSVDSAAGEGPAAELTGAELILNQMGEC</sequence>
<reference evidence="3" key="2">
    <citation type="submission" date="2025-09" db="UniProtKB">
        <authorList>
            <consortium name="Ensembl"/>
        </authorList>
    </citation>
    <scope>IDENTIFICATION</scope>
</reference>
<proteinExistence type="predicted"/>
<organism evidence="3 4">
    <name type="scientific">Salarias fasciatus</name>
    <name type="common">Jewelled blenny</name>
    <name type="synonym">Blennius fasciatus</name>
    <dbReference type="NCBI Taxonomy" id="181472"/>
    <lineage>
        <taxon>Eukaryota</taxon>
        <taxon>Metazoa</taxon>
        <taxon>Chordata</taxon>
        <taxon>Craniata</taxon>
        <taxon>Vertebrata</taxon>
        <taxon>Euteleostomi</taxon>
        <taxon>Actinopterygii</taxon>
        <taxon>Neopterygii</taxon>
        <taxon>Teleostei</taxon>
        <taxon>Neoteleostei</taxon>
        <taxon>Acanthomorphata</taxon>
        <taxon>Ovalentaria</taxon>
        <taxon>Blenniimorphae</taxon>
        <taxon>Blenniiformes</taxon>
        <taxon>Blennioidei</taxon>
        <taxon>Blenniidae</taxon>
        <taxon>Salariinae</taxon>
        <taxon>Salarias</taxon>
    </lineage>
</organism>
<protein>
    <recommendedName>
        <fullName evidence="5">Transmembrane protein 174</fullName>
    </recommendedName>
</protein>
<dbReference type="Ensembl" id="ENSSFAT00005026397.1">
    <property type="protein sequence ID" value="ENSSFAP00005025384.1"/>
    <property type="gene ID" value="ENSSFAG00005013065.1"/>
</dbReference>